<dbReference type="GO" id="GO:0003700">
    <property type="term" value="F:DNA-binding transcription factor activity"/>
    <property type="evidence" value="ECO:0007669"/>
    <property type="project" value="InterPro"/>
</dbReference>
<dbReference type="InterPro" id="IPR036390">
    <property type="entry name" value="WH_DNA-bd_sf"/>
</dbReference>
<dbReference type="InterPro" id="IPR036388">
    <property type="entry name" value="WH-like_DNA-bd_sf"/>
</dbReference>
<dbReference type="InterPro" id="IPR039422">
    <property type="entry name" value="MarR/SlyA-like"/>
</dbReference>
<dbReference type="PRINTS" id="PR00598">
    <property type="entry name" value="HTHMARR"/>
</dbReference>
<dbReference type="Proteomes" id="UP000193244">
    <property type="component" value="Unassembled WGS sequence"/>
</dbReference>
<name>A0A1X7KIE5_9MICO</name>
<dbReference type="Gene3D" id="1.10.10.10">
    <property type="entry name" value="Winged helix-like DNA-binding domain superfamily/Winged helix DNA-binding domain"/>
    <property type="match status" value="1"/>
</dbReference>
<gene>
    <name evidence="2" type="ORF">SAMN06296010_2526</name>
</gene>
<sequence>MNTSSGAKLAGLLLGTFDAMVDVVVAELDREGHPGVTATHAFALEAIDDGAQSASELGRSLGVSRQAAAKTIAALEELHYLDRQDDPGDARRKRLLVTARGREMMTIGARTFDALRTQAAEQVGIRALENFEEVLAILGGKSDSREASTRSS</sequence>
<feature type="domain" description="HTH marR-type" evidence="1">
    <location>
        <begin position="6"/>
        <end position="140"/>
    </location>
</feature>
<dbReference type="InterPro" id="IPR000835">
    <property type="entry name" value="HTH_MarR-typ"/>
</dbReference>
<dbReference type="Pfam" id="PF12802">
    <property type="entry name" value="MarR_2"/>
    <property type="match status" value="1"/>
</dbReference>
<keyword evidence="3" id="KW-1185">Reference proteome</keyword>
<proteinExistence type="predicted"/>
<dbReference type="SUPFAM" id="SSF46785">
    <property type="entry name" value="Winged helix' DNA-binding domain"/>
    <property type="match status" value="1"/>
</dbReference>
<protein>
    <submittedName>
        <fullName evidence="2">Transcriptional regulator, MarR family</fullName>
    </submittedName>
</protein>
<dbReference type="PANTHER" id="PTHR33164">
    <property type="entry name" value="TRANSCRIPTIONAL REGULATOR, MARR FAMILY"/>
    <property type="match status" value="1"/>
</dbReference>
<dbReference type="AlphaFoldDB" id="A0A1X7KIE5"/>
<reference evidence="3" key="1">
    <citation type="submission" date="2017-04" db="EMBL/GenBank/DDBJ databases">
        <authorList>
            <person name="Varghese N."/>
            <person name="Submissions S."/>
        </authorList>
    </citation>
    <scope>NUCLEOTIDE SEQUENCE [LARGE SCALE GENOMIC DNA]</scope>
    <source>
        <strain evidence="3">VKM Ac-2510</strain>
    </source>
</reference>
<organism evidence="2 3">
    <name type="scientific">Agreia pratensis</name>
    <dbReference type="NCBI Taxonomy" id="150121"/>
    <lineage>
        <taxon>Bacteria</taxon>
        <taxon>Bacillati</taxon>
        <taxon>Actinomycetota</taxon>
        <taxon>Actinomycetes</taxon>
        <taxon>Micrococcales</taxon>
        <taxon>Microbacteriaceae</taxon>
        <taxon>Agreia</taxon>
    </lineage>
</organism>
<dbReference type="SMART" id="SM00347">
    <property type="entry name" value="HTH_MARR"/>
    <property type="match status" value="1"/>
</dbReference>
<dbReference type="PANTHER" id="PTHR33164:SF43">
    <property type="entry name" value="HTH-TYPE TRANSCRIPTIONAL REPRESSOR YETL"/>
    <property type="match status" value="1"/>
</dbReference>
<dbReference type="GO" id="GO:0006950">
    <property type="term" value="P:response to stress"/>
    <property type="evidence" value="ECO:0007669"/>
    <property type="project" value="TreeGrafter"/>
</dbReference>
<dbReference type="PROSITE" id="PS50995">
    <property type="entry name" value="HTH_MARR_2"/>
    <property type="match status" value="1"/>
</dbReference>
<evidence type="ECO:0000313" key="3">
    <source>
        <dbReference type="Proteomes" id="UP000193244"/>
    </source>
</evidence>
<evidence type="ECO:0000313" key="2">
    <source>
        <dbReference type="EMBL" id="SMG40822.1"/>
    </source>
</evidence>
<accession>A0A1X7KIE5</accession>
<dbReference type="STRING" id="150121.SAMN06296010_2526"/>
<evidence type="ECO:0000259" key="1">
    <source>
        <dbReference type="PROSITE" id="PS50995"/>
    </source>
</evidence>
<dbReference type="EMBL" id="FXAY01000004">
    <property type="protein sequence ID" value="SMG40822.1"/>
    <property type="molecule type" value="Genomic_DNA"/>
</dbReference>